<protein>
    <recommendedName>
        <fullName evidence="1">Adaptive response protein AidB N-terminal domain-containing protein</fullName>
    </recommendedName>
</protein>
<organism evidence="2 3">
    <name type="scientific">Jimgerdemannia flammicorona</name>
    <dbReference type="NCBI Taxonomy" id="994334"/>
    <lineage>
        <taxon>Eukaryota</taxon>
        <taxon>Fungi</taxon>
        <taxon>Fungi incertae sedis</taxon>
        <taxon>Mucoromycota</taxon>
        <taxon>Mucoromycotina</taxon>
        <taxon>Endogonomycetes</taxon>
        <taxon>Endogonales</taxon>
        <taxon>Endogonaceae</taxon>
        <taxon>Jimgerdemannia</taxon>
    </lineage>
</organism>
<reference evidence="2 3" key="1">
    <citation type="journal article" date="2018" name="New Phytol.">
        <title>Phylogenomics of Endogonaceae and evolution of mycorrhizas within Mucoromycota.</title>
        <authorList>
            <person name="Chang Y."/>
            <person name="Desiro A."/>
            <person name="Na H."/>
            <person name="Sandor L."/>
            <person name="Lipzen A."/>
            <person name="Clum A."/>
            <person name="Barry K."/>
            <person name="Grigoriev I.V."/>
            <person name="Martin F.M."/>
            <person name="Stajich J.E."/>
            <person name="Smith M.E."/>
            <person name="Bonito G."/>
            <person name="Spatafora J.W."/>
        </authorList>
    </citation>
    <scope>NUCLEOTIDE SEQUENCE [LARGE SCALE GENOMIC DNA]</scope>
    <source>
        <strain evidence="2 3">AD002</strain>
    </source>
</reference>
<dbReference type="GO" id="GO:0003995">
    <property type="term" value="F:acyl-CoA dehydrogenase activity"/>
    <property type="evidence" value="ECO:0007669"/>
    <property type="project" value="TreeGrafter"/>
</dbReference>
<dbReference type="InterPro" id="IPR052904">
    <property type="entry name" value="Acyl-CoA_dehydrogenase-like"/>
</dbReference>
<dbReference type="AlphaFoldDB" id="A0A433QDU0"/>
<keyword evidence="3" id="KW-1185">Reference proteome</keyword>
<dbReference type="EMBL" id="RBNJ01007497">
    <property type="protein sequence ID" value="RUS27922.1"/>
    <property type="molecule type" value="Genomic_DNA"/>
</dbReference>
<comment type="caution">
    <text evidence="2">The sequence shown here is derived from an EMBL/GenBank/DDBJ whole genome shotgun (WGS) entry which is preliminary data.</text>
</comment>
<dbReference type="Pfam" id="PF18158">
    <property type="entry name" value="AidB_N"/>
    <property type="match status" value="1"/>
</dbReference>
<proteinExistence type="predicted"/>
<gene>
    <name evidence="2" type="ORF">BC938DRAFT_482563</name>
</gene>
<dbReference type="InterPro" id="IPR041504">
    <property type="entry name" value="AidB_N"/>
</dbReference>
<dbReference type="PANTHER" id="PTHR42707">
    <property type="entry name" value="ACYL-COA DEHYDROGENASE"/>
    <property type="match status" value="1"/>
</dbReference>
<feature type="domain" description="Adaptive response protein AidB N-terminal" evidence="1">
    <location>
        <begin position="18"/>
        <end position="146"/>
    </location>
</feature>
<dbReference type="Gene3D" id="6.10.250.600">
    <property type="match status" value="1"/>
</dbReference>
<accession>A0A433QDU0</accession>
<dbReference type="PANTHER" id="PTHR42707:SF2">
    <property type="entry name" value="ACD11 DEHYDROGENASE"/>
    <property type="match status" value="1"/>
</dbReference>
<name>A0A433QDU0_9FUNG</name>
<evidence type="ECO:0000313" key="2">
    <source>
        <dbReference type="EMBL" id="RUS27922.1"/>
    </source>
</evidence>
<evidence type="ECO:0000313" key="3">
    <source>
        <dbReference type="Proteomes" id="UP000274822"/>
    </source>
</evidence>
<evidence type="ECO:0000259" key="1">
    <source>
        <dbReference type="Pfam" id="PF18158"/>
    </source>
</evidence>
<sequence>MVANAKNGYFQEVPKLGNQYDEDPYFRSILRRLLPTQVLEEITPDLRALGQSAVEEIAKLGDQVEDPANHPRLKQYDAWCQRVDEIQVTPAWKQLHAIAAKEGLIAIAYERKYGEHSRIYQFAKHYLYAPSSAMYDCPLSMTGKSVTII</sequence>
<dbReference type="Proteomes" id="UP000274822">
    <property type="component" value="Unassembled WGS sequence"/>
</dbReference>